<evidence type="ECO:0000256" key="4">
    <source>
        <dbReference type="PROSITE-ProRule" id="PRU00335"/>
    </source>
</evidence>
<protein>
    <submittedName>
        <fullName evidence="6">Transcriptional regulator, TetR family</fullName>
    </submittedName>
</protein>
<dbReference type="InterPro" id="IPR009057">
    <property type="entry name" value="Homeodomain-like_sf"/>
</dbReference>
<dbReference type="OrthoDB" id="2570341at2"/>
<dbReference type="PANTHER" id="PTHR30055">
    <property type="entry name" value="HTH-TYPE TRANSCRIPTIONAL REGULATOR RUTR"/>
    <property type="match status" value="1"/>
</dbReference>
<gene>
    <name evidence="6" type="ORF">SAMN05216266_13527</name>
</gene>
<dbReference type="Proteomes" id="UP000243799">
    <property type="component" value="Unassembled WGS sequence"/>
</dbReference>
<name>A0A1I1CLS8_9PSEU</name>
<keyword evidence="1" id="KW-0805">Transcription regulation</keyword>
<evidence type="ECO:0000259" key="5">
    <source>
        <dbReference type="PROSITE" id="PS50977"/>
    </source>
</evidence>
<evidence type="ECO:0000256" key="3">
    <source>
        <dbReference type="ARBA" id="ARBA00023163"/>
    </source>
</evidence>
<dbReference type="Pfam" id="PF02909">
    <property type="entry name" value="TetR_C_1"/>
    <property type="match status" value="1"/>
</dbReference>
<sequence>MGVLAGQGDAAVSMALLWGETGSQSTRTAPGPRPALSVEAIVEAAIAVADTETIAGLSMRAVAERLGRTSMALYTYVPGKAELLDLMYDRVHAELAGDHDGGEGWRAAVTSWATELRSFYLRHPWVLQVSYARPVLGPHEQAVLETLLGILFETGLPAPILRAGVNSLFNHIRGSAQTAAEARQAANATGVSDQEWWSSRSALLQEVAPGFAERFPHSVRLARETAPSHRTAESWQHELDEVFAVGLSILLDGIEAGHEST</sequence>
<dbReference type="RefSeq" id="WP_091679512.1">
    <property type="nucleotide sequence ID" value="NZ_FOKG01000035.1"/>
</dbReference>
<dbReference type="InterPro" id="IPR001647">
    <property type="entry name" value="HTH_TetR"/>
</dbReference>
<feature type="domain" description="HTH tetR-type" evidence="5">
    <location>
        <begin position="35"/>
        <end position="95"/>
    </location>
</feature>
<dbReference type="Gene3D" id="1.10.357.10">
    <property type="entry name" value="Tetracycline Repressor, domain 2"/>
    <property type="match status" value="1"/>
</dbReference>
<evidence type="ECO:0000256" key="2">
    <source>
        <dbReference type="ARBA" id="ARBA00023125"/>
    </source>
</evidence>
<dbReference type="STRING" id="490629.SAMN05216266_13527"/>
<dbReference type="SUPFAM" id="SSF46689">
    <property type="entry name" value="Homeodomain-like"/>
    <property type="match status" value="1"/>
</dbReference>
<evidence type="ECO:0000313" key="6">
    <source>
        <dbReference type="EMBL" id="SFB63484.1"/>
    </source>
</evidence>
<dbReference type="Gene3D" id="1.10.10.60">
    <property type="entry name" value="Homeodomain-like"/>
    <property type="match status" value="1"/>
</dbReference>
<dbReference type="EMBL" id="FOKG01000035">
    <property type="protein sequence ID" value="SFB63484.1"/>
    <property type="molecule type" value="Genomic_DNA"/>
</dbReference>
<accession>A0A1I1CLS8</accession>
<dbReference type="InterPro" id="IPR036271">
    <property type="entry name" value="Tet_transcr_reg_TetR-rel_C_sf"/>
</dbReference>
<dbReference type="InterPro" id="IPR004111">
    <property type="entry name" value="Repressor_TetR_C"/>
</dbReference>
<proteinExistence type="predicted"/>
<dbReference type="PANTHER" id="PTHR30055:SF151">
    <property type="entry name" value="TRANSCRIPTIONAL REGULATORY PROTEIN"/>
    <property type="match status" value="1"/>
</dbReference>
<dbReference type="GO" id="GO:0003700">
    <property type="term" value="F:DNA-binding transcription factor activity"/>
    <property type="evidence" value="ECO:0007669"/>
    <property type="project" value="TreeGrafter"/>
</dbReference>
<dbReference type="InterPro" id="IPR050109">
    <property type="entry name" value="HTH-type_TetR-like_transc_reg"/>
</dbReference>
<keyword evidence="3" id="KW-0804">Transcription</keyword>
<keyword evidence="2 4" id="KW-0238">DNA-binding</keyword>
<dbReference type="PROSITE" id="PS50977">
    <property type="entry name" value="HTH_TETR_2"/>
    <property type="match status" value="1"/>
</dbReference>
<organism evidence="6 7">
    <name type="scientific">Amycolatopsis marina</name>
    <dbReference type="NCBI Taxonomy" id="490629"/>
    <lineage>
        <taxon>Bacteria</taxon>
        <taxon>Bacillati</taxon>
        <taxon>Actinomycetota</taxon>
        <taxon>Actinomycetes</taxon>
        <taxon>Pseudonocardiales</taxon>
        <taxon>Pseudonocardiaceae</taxon>
        <taxon>Amycolatopsis</taxon>
    </lineage>
</organism>
<evidence type="ECO:0000313" key="7">
    <source>
        <dbReference type="Proteomes" id="UP000243799"/>
    </source>
</evidence>
<dbReference type="AlphaFoldDB" id="A0A1I1CLS8"/>
<dbReference type="GO" id="GO:0045892">
    <property type="term" value="P:negative regulation of DNA-templated transcription"/>
    <property type="evidence" value="ECO:0007669"/>
    <property type="project" value="InterPro"/>
</dbReference>
<dbReference type="SUPFAM" id="SSF48498">
    <property type="entry name" value="Tetracyclin repressor-like, C-terminal domain"/>
    <property type="match status" value="1"/>
</dbReference>
<evidence type="ECO:0000256" key="1">
    <source>
        <dbReference type="ARBA" id="ARBA00023015"/>
    </source>
</evidence>
<reference evidence="7" key="1">
    <citation type="submission" date="2016-10" db="EMBL/GenBank/DDBJ databases">
        <authorList>
            <person name="Varghese N."/>
            <person name="Submissions S."/>
        </authorList>
    </citation>
    <scope>NUCLEOTIDE SEQUENCE [LARGE SCALE GENOMIC DNA]</scope>
    <source>
        <strain evidence="7">CGMCC 4.3568</strain>
    </source>
</reference>
<keyword evidence="7" id="KW-1185">Reference proteome</keyword>
<feature type="DNA-binding region" description="H-T-H motif" evidence="4">
    <location>
        <begin position="58"/>
        <end position="77"/>
    </location>
</feature>
<dbReference type="GO" id="GO:0000976">
    <property type="term" value="F:transcription cis-regulatory region binding"/>
    <property type="evidence" value="ECO:0007669"/>
    <property type="project" value="TreeGrafter"/>
</dbReference>